<dbReference type="CDD" id="cd03192">
    <property type="entry name" value="GST_C_Sigma_like"/>
    <property type="match status" value="1"/>
</dbReference>
<protein>
    <submittedName>
        <fullName evidence="3">Glutathione S-transferase</fullName>
    </submittedName>
</protein>
<dbReference type="PANTHER" id="PTHR11571">
    <property type="entry name" value="GLUTATHIONE S-TRANSFERASE"/>
    <property type="match status" value="1"/>
</dbReference>
<dbReference type="PANTHER" id="PTHR11571:SF263">
    <property type="entry name" value="GLUTATHIONE S-TRANSFERASE"/>
    <property type="match status" value="1"/>
</dbReference>
<dbReference type="PROSITE" id="PS50404">
    <property type="entry name" value="GST_NTER"/>
    <property type="match status" value="1"/>
</dbReference>
<dbReference type="Gene3D" id="3.40.30.10">
    <property type="entry name" value="Glutaredoxin"/>
    <property type="match status" value="1"/>
</dbReference>
<dbReference type="RefSeq" id="WP_133315020.1">
    <property type="nucleotide sequence ID" value="NZ_SMTL01000001.1"/>
</dbReference>
<dbReference type="PROSITE" id="PS50405">
    <property type="entry name" value="GST_CTER"/>
    <property type="match status" value="1"/>
</dbReference>
<keyword evidence="4" id="KW-1185">Reference proteome</keyword>
<dbReference type="CDD" id="cd03039">
    <property type="entry name" value="GST_N_Sigma_like"/>
    <property type="match status" value="1"/>
</dbReference>
<dbReference type="GO" id="GO:0004364">
    <property type="term" value="F:glutathione transferase activity"/>
    <property type="evidence" value="ECO:0007669"/>
    <property type="project" value="TreeGrafter"/>
</dbReference>
<reference evidence="3 4" key="1">
    <citation type="submission" date="2019-03" db="EMBL/GenBank/DDBJ databases">
        <title>Rhizobium sp. nov., an bacterium isolated from biocrust in Mu Us Desert.</title>
        <authorList>
            <person name="Lixiong L."/>
        </authorList>
    </citation>
    <scope>NUCLEOTIDE SEQUENCE [LARGE SCALE GENOMIC DNA]</scope>
    <source>
        <strain evidence="3 4">SPY-1</strain>
    </source>
</reference>
<evidence type="ECO:0000313" key="3">
    <source>
        <dbReference type="EMBL" id="TDK39575.1"/>
    </source>
</evidence>
<dbReference type="InterPro" id="IPR036282">
    <property type="entry name" value="Glutathione-S-Trfase_C_sf"/>
</dbReference>
<feature type="domain" description="GST N-terminal" evidence="1">
    <location>
        <begin position="1"/>
        <end position="87"/>
    </location>
</feature>
<evidence type="ECO:0000313" key="4">
    <source>
        <dbReference type="Proteomes" id="UP000295238"/>
    </source>
</evidence>
<sequence>MAYELYYWDGIQGRGEFIRLALEEAGADYLDVARSSVGAQKMMAYLQGKQGYLDMPFAPPFLKDGDLVVSHLANILQYLGPKMNLVPDDERTRVFAHGVQLTISDFIAEVHDTHHPISTADYYEDQKPEAKARTTSFLKHRVPKFIGYFDRLIDCNPVKSGHVIGGSLSYVDLSLFQLAEGLTYAFPRAMVGFDRNYPHVATLRDQVRQRPRIASYLKSDRRLAFNESGIFRHYPELDQDPA</sequence>
<dbReference type="OrthoDB" id="7203409at2"/>
<dbReference type="InterPro" id="IPR010987">
    <property type="entry name" value="Glutathione-S-Trfase_C-like"/>
</dbReference>
<dbReference type="Pfam" id="PF14497">
    <property type="entry name" value="GST_C_3"/>
    <property type="match status" value="1"/>
</dbReference>
<dbReference type="InterPro" id="IPR036249">
    <property type="entry name" value="Thioredoxin-like_sf"/>
</dbReference>
<dbReference type="SUPFAM" id="SSF47616">
    <property type="entry name" value="GST C-terminal domain-like"/>
    <property type="match status" value="1"/>
</dbReference>
<keyword evidence="3" id="KW-0808">Transferase</keyword>
<dbReference type="GO" id="GO:0006749">
    <property type="term" value="P:glutathione metabolic process"/>
    <property type="evidence" value="ECO:0007669"/>
    <property type="project" value="TreeGrafter"/>
</dbReference>
<feature type="domain" description="GST C-terminal" evidence="2">
    <location>
        <begin position="89"/>
        <end position="237"/>
    </location>
</feature>
<gene>
    <name evidence="3" type="ORF">E2F50_05540</name>
</gene>
<dbReference type="InterPro" id="IPR004045">
    <property type="entry name" value="Glutathione_S-Trfase_N"/>
</dbReference>
<dbReference type="SUPFAM" id="SSF52833">
    <property type="entry name" value="Thioredoxin-like"/>
    <property type="match status" value="1"/>
</dbReference>
<dbReference type="InterPro" id="IPR004046">
    <property type="entry name" value="GST_C"/>
</dbReference>
<comment type="caution">
    <text evidence="3">The sequence shown here is derived from an EMBL/GenBank/DDBJ whole genome shotgun (WGS) entry which is preliminary data.</text>
</comment>
<dbReference type="EMBL" id="SMTL01000001">
    <property type="protein sequence ID" value="TDK39575.1"/>
    <property type="molecule type" value="Genomic_DNA"/>
</dbReference>
<dbReference type="Proteomes" id="UP000295238">
    <property type="component" value="Unassembled WGS sequence"/>
</dbReference>
<evidence type="ECO:0000259" key="2">
    <source>
        <dbReference type="PROSITE" id="PS50405"/>
    </source>
</evidence>
<dbReference type="Gene3D" id="1.20.1050.10">
    <property type="match status" value="1"/>
</dbReference>
<proteinExistence type="predicted"/>
<accession>A0A4R5UNT9</accession>
<name>A0A4R5UNT9_9HYPH</name>
<dbReference type="InterPro" id="IPR050213">
    <property type="entry name" value="GST_superfamily"/>
</dbReference>
<organism evidence="3 4">
    <name type="scientific">Rhizobium deserti</name>
    <dbReference type="NCBI Taxonomy" id="2547961"/>
    <lineage>
        <taxon>Bacteria</taxon>
        <taxon>Pseudomonadati</taxon>
        <taxon>Pseudomonadota</taxon>
        <taxon>Alphaproteobacteria</taxon>
        <taxon>Hyphomicrobiales</taxon>
        <taxon>Rhizobiaceae</taxon>
        <taxon>Rhizobium/Agrobacterium group</taxon>
        <taxon>Rhizobium</taxon>
    </lineage>
</organism>
<dbReference type="AlphaFoldDB" id="A0A4R5UNT9"/>
<evidence type="ECO:0000259" key="1">
    <source>
        <dbReference type="PROSITE" id="PS50404"/>
    </source>
</evidence>